<dbReference type="OMA" id="RRENEYW"/>
<gene>
    <name evidence="3" type="ORF">KFL_003090110</name>
</gene>
<dbReference type="EMBL" id="DF237258">
    <property type="protein sequence ID" value="GAQ86754.1"/>
    <property type="molecule type" value="Genomic_DNA"/>
</dbReference>
<dbReference type="Proteomes" id="UP000054558">
    <property type="component" value="Unassembled WGS sequence"/>
</dbReference>
<keyword evidence="4" id="KW-1185">Reference proteome</keyword>
<evidence type="ECO:0000256" key="2">
    <source>
        <dbReference type="SAM" id="MobiDB-lite"/>
    </source>
</evidence>
<accession>A0A1Y1I723</accession>
<name>A0A1Y1I723_KLENI</name>
<evidence type="ECO:0000313" key="3">
    <source>
        <dbReference type="EMBL" id="GAQ86754.1"/>
    </source>
</evidence>
<keyword evidence="1" id="KW-0175">Coiled coil</keyword>
<reference evidence="3 4" key="1">
    <citation type="journal article" date="2014" name="Nat. Commun.">
        <title>Klebsormidium flaccidum genome reveals primary factors for plant terrestrial adaptation.</title>
        <authorList>
            <person name="Hori K."/>
            <person name="Maruyama F."/>
            <person name="Fujisawa T."/>
            <person name="Togashi T."/>
            <person name="Yamamoto N."/>
            <person name="Seo M."/>
            <person name="Sato S."/>
            <person name="Yamada T."/>
            <person name="Mori H."/>
            <person name="Tajima N."/>
            <person name="Moriyama T."/>
            <person name="Ikeuchi M."/>
            <person name="Watanabe M."/>
            <person name="Wada H."/>
            <person name="Kobayashi K."/>
            <person name="Saito M."/>
            <person name="Masuda T."/>
            <person name="Sasaki-Sekimoto Y."/>
            <person name="Mashiguchi K."/>
            <person name="Awai K."/>
            <person name="Shimojima M."/>
            <person name="Masuda S."/>
            <person name="Iwai M."/>
            <person name="Nobusawa T."/>
            <person name="Narise T."/>
            <person name="Kondo S."/>
            <person name="Saito H."/>
            <person name="Sato R."/>
            <person name="Murakawa M."/>
            <person name="Ihara Y."/>
            <person name="Oshima-Yamada Y."/>
            <person name="Ohtaka K."/>
            <person name="Satoh M."/>
            <person name="Sonobe K."/>
            <person name="Ishii M."/>
            <person name="Ohtani R."/>
            <person name="Kanamori-Sato M."/>
            <person name="Honoki R."/>
            <person name="Miyazaki D."/>
            <person name="Mochizuki H."/>
            <person name="Umetsu J."/>
            <person name="Higashi K."/>
            <person name="Shibata D."/>
            <person name="Kamiya Y."/>
            <person name="Sato N."/>
            <person name="Nakamura Y."/>
            <person name="Tabata S."/>
            <person name="Ida S."/>
            <person name="Kurokawa K."/>
            <person name="Ohta H."/>
        </authorList>
    </citation>
    <scope>NUCLEOTIDE SEQUENCE [LARGE SCALE GENOMIC DNA]</scope>
    <source>
        <strain evidence="3 4">NIES-2285</strain>
    </source>
</reference>
<proteinExistence type="predicted"/>
<feature type="region of interest" description="Disordered" evidence="2">
    <location>
        <begin position="170"/>
        <end position="239"/>
    </location>
</feature>
<dbReference type="AlphaFoldDB" id="A0A1Y1I723"/>
<evidence type="ECO:0000313" key="4">
    <source>
        <dbReference type="Proteomes" id="UP000054558"/>
    </source>
</evidence>
<organism evidence="3 4">
    <name type="scientific">Klebsormidium nitens</name>
    <name type="common">Green alga</name>
    <name type="synonym">Ulothrix nitens</name>
    <dbReference type="NCBI Taxonomy" id="105231"/>
    <lineage>
        <taxon>Eukaryota</taxon>
        <taxon>Viridiplantae</taxon>
        <taxon>Streptophyta</taxon>
        <taxon>Klebsormidiophyceae</taxon>
        <taxon>Klebsormidiales</taxon>
        <taxon>Klebsormidiaceae</taxon>
        <taxon>Klebsormidium</taxon>
    </lineage>
</organism>
<feature type="coiled-coil region" evidence="1">
    <location>
        <begin position="2"/>
        <end position="88"/>
    </location>
</feature>
<protein>
    <submittedName>
        <fullName evidence="3">Uncharacterized protein</fullName>
    </submittedName>
</protein>
<evidence type="ECO:0000256" key="1">
    <source>
        <dbReference type="SAM" id="Coils"/>
    </source>
</evidence>
<sequence length="239" mass="28278">MARTLEEQKTRLQVEVQLQDSKAQLLVQLQEQRDEVQQRCLLQIEESKHQERRLLLTRRETSSLRQNLEKQRDEIKELQTIHENLETKEGETSAVYREQIEQIQHHEKLIADTQVKQQTIIDELSRKLQALQNELDHQRSQTVTVIDNLDGKEKELNRAIEDLERRQKEVVKQVGDTEASSDELEQKLKETKLRHLKEAKDLESKLKSRKSDLNSASEESQRVEAQLYAATQERDEKRR</sequence>
<feature type="compositionally biased region" description="Basic and acidic residues" evidence="2">
    <location>
        <begin position="184"/>
        <end position="212"/>
    </location>
</feature>